<dbReference type="RefSeq" id="WP_378133825.1">
    <property type="nucleotide sequence ID" value="NZ_JBHSMI010000025.1"/>
</dbReference>
<evidence type="ECO:0000313" key="2">
    <source>
        <dbReference type="Proteomes" id="UP001596113"/>
    </source>
</evidence>
<sequence>MGSFFDDGPLPDWKDLQSWLKKEIPWNLAENLGESNGSNWIEQYVQNMLLPVKNGARLHANAIGKGGAGAEALVDVKRNAKTLIVRVRFAPNVEMRHVQMHVTSERLKITGLPDGGRKIVRFPCLVLPRSGSAVMNDNGTVEIRLKRKPPDKSEYELFIRQ</sequence>
<comment type="caution">
    <text evidence="1">The sequence shown here is derived from an EMBL/GenBank/DDBJ whole genome shotgun (WGS) entry which is preliminary data.</text>
</comment>
<accession>A0ABW0HS58</accession>
<keyword evidence="2" id="KW-1185">Reference proteome</keyword>
<proteinExistence type="predicted"/>
<reference evidence="2" key="1">
    <citation type="journal article" date="2019" name="Int. J. Syst. Evol. Microbiol.">
        <title>The Global Catalogue of Microorganisms (GCM) 10K type strain sequencing project: providing services to taxonomists for standard genome sequencing and annotation.</title>
        <authorList>
            <consortium name="The Broad Institute Genomics Platform"/>
            <consortium name="The Broad Institute Genome Sequencing Center for Infectious Disease"/>
            <person name="Wu L."/>
            <person name="Ma J."/>
        </authorList>
    </citation>
    <scope>NUCLEOTIDE SEQUENCE [LARGE SCALE GENOMIC DNA]</scope>
    <source>
        <strain evidence="2">CGMCC 1.18575</strain>
    </source>
</reference>
<dbReference type="EMBL" id="JBHSMI010000025">
    <property type="protein sequence ID" value="MFC5403971.1"/>
    <property type="molecule type" value="Genomic_DNA"/>
</dbReference>
<name>A0ABW0HS58_9BACL</name>
<protein>
    <submittedName>
        <fullName evidence="1">Uncharacterized protein</fullName>
    </submittedName>
</protein>
<dbReference type="Proteomes" id="UP001596113">
    <property type="component" value="Unassembled WGS sequence"/>
</dbReference>
<evidence type="ECO:0000313" key="1">
    <source>
        <dbReference type="EMBL" id="MFC5403971.1"/>
    </source>
</evidence>
<gene>
    <name evidence="1" type="ORF">ACFPOF_14605</name>
</gene>
<organism evidence="1 2">
    <name type="scientific">Cohnella soli</name>
    <dbReference type="NCBI Taxonomy" id="425005"/>
    <lineage>
        <taxon>Bacteria</taxon>
        <taxon>Bacillati</taxon>
        <taxon>Bacillota</taxon>
        <taxon>Bacilli</taxon>
        <taxon>Bacillales</taxon>
        <taxon>Paenibacillaceae</taxon>
        <taxon>Cohnella</taxon>
    </lineage>
</organism>